<evidence type="ECO:0000256" key="1">
    <source>
        <dbReference type="SAM" id="MobiDB-lite"/>
    </source>
</evidence>
<accession>A0AAU8J977</accession>
<sequence>MIPLRPIIETSETHAPNHAIEGTDPLTPEAIGAAAASHTQTGAQISGNISGSAANITGIAAIANGGTGPSTVSAARTNLQVAMMFHSLSIQGGLIIIHPGLYKSISFRV</sequence>
<dbReference type="EMBL" id="CP159837">
    <property type="protein sequence ID" value="XCM35692.1"/>
    <property type="molecule type" value="Genomic_DNA"/>
</dbReference>
<proteinExistence type="predicted"/>
<name>A0AAU8J977_9CYAN</name>
<gene>
    <name evidence="2" type="ORF">ABWT76_004388</name>
</gene>
<evidence type="ECO:0000313" key="2">
    <source>
        <dbReference type="EMBL" id="XCM35692.1"/>
    </source>
</evidence>
<protein>
    <submittedName>
        <fullName evidence="2">Uncharacterized protein</fullName>
    </submittedName>
</protein>
<feature type="region of interest" description="Disordered" evidence="1">
    <location>
        <begin position="1"/>
        <end position="25"/>
    </location>
</feature>
<organism evidence="2">
    <name type="scientific">Planktothricoides raciborskii GIHE-MW2</name>
    <dbReference type="NCBI Taxonomy" id="2792601"/>
    <lineage>
        <taxon>Bacteria</taxon>
        <taxon>Bacillati</taxon>
        <taxon>Cyanobacteriota</taxon>
        <taxon>Cyanophyceae</taxon>
        <taxon>Oscillatoriophycideae</taxon>
        <taxon>Oscillatoriales</taxon>
        <taxon>Oscillatoriaceae</taxon>
        <taxon>Planktothricoides</taxon>
    </lineage>
</organism>
<dbReference type="AlphaFoldDB" id="A0AAU8J977"/>
<reference evidence="2" key="1">
    <citation type="submission" date="2024-07" db="EMBL/GenBank/DDBJ databases">
        <authorList>
            <person name="Kim Y.J."/>
            <person name="Jeong J.Y."/>
        </authorList>
    </citation>
    <scope>NUCLEOTIDE SEQUENCE</scope>
    <source>
        <strain evidence="2">GIHE-MW2</strain>
    </source>
</reference>
<dbReference type="RefSeq" id="WP_054470101.1">
    <property type="nucleotide sequence ID" value="NZ_CP159837.1"/>
</dbReference>